<dbReference type="EMBL" id="JARJCM010000199">
    <property type="protein sequence ID" value="KAJ7022957.1"/>
    <property type="molecule type" value="Genomic_DNA"/>
</dbReference>
<accession>A0AAD6WRU5</accession>
<organism evidence="2 3">
    <name type="scientific">Mycena alexandri</name>
    <dbReference type="NCBI Taxonomy" id="1745969"/>
    <lineage>
        <taxon>Eukaryota</taxon>
        <taxon>Fungi</taxon>
        <taxon>Dikarya</taxon>
        <taxon>Basidiomycota</taxon>
        <taxon>Agaricomycotina</taxon>
        <taxon>Agaricomycetes</taxon>
        <taxon>Agaricomycetidae</taxon>
        <taxon>Agaricales</taxon>
        <taxon>Marasmiineae</taxon>
        <taxon>Mycenaceae</taxon>
        <taxon>Mycena</taxon>
    </lineage>
</organism>
<keyword evidence="1" id="KW-0812">Transmembrane</keyword>
<evidence type="ECO:0000256" key="1">
    <source>
        <dbReference type="SAM" id="Phobius"/>
    </source>
</evidence>
<protein>
    <submittedName>
        <fullName evidence="2">Uncharacterized protein</fullName>
    </submittedName>
</protein>
<keyword evidence="1" id="KW-1133">Transmembrane helix</keyword>
<keyword evidence="1" id="KW-0472">Membrane</keyword>
<keyword evidence="3" id="KW-1185">Reference proteome</keyword>
<comment type="caution">
    <text evidence="2">The sequence shown here is derived from an EMBL/GenBank/DDBJ whole genome shotgun (WGS) entry which is preliminary data.</text>
</comment>
<feature type="transmembrane region" description="Helical" evidence="1">
    <location>
        <begin position="55"/>
        <end position="76"/>
    </location>
</feature>
<name>A0AAD6WRU5_9AGAR</name>
<reference evidence="2" key="1">
    <citation type="submission" date="2023-03" db="EMBL/GenBank/DDBJ databases">
        <title>Massive genome expansion in bonnet fungi (Mycena s.s.) driven by repeated elements and novel gene families across ecological guilds.</title>
        <authorList>
            <consortium name="Lawrence Berkeley National Laboratory"/>
            <person name="Harder C.B."/>
            <person name="Miyauchi S."/>
            <person name="Viragh M."/>
            <person name="Kuo A."/>
            <person name="Thoen E."/>
            <person name="Andreopoulos B."/>
            <person name="Lu D."/>
            <person name="Skrede I."/>
            <person name="Drula E."/>
            <person name="Henrissat B."/>
            <person name="Morin E."/>
            <person name="Kohler A."/>
            <person name="Barry K."/>
            <person name="LaButti K."/>
            <person name="Morin E."/>
            <person name="Salamov A."/>
            <person name="Lipzen A."/>
            <person name="Mereny Z."/>
            <person name="Hegedus B."/>
            <person name="Baldrian P."/>
            <person name="Stursova M."/>
            <person name="Weitz H."/>
            <person name="Taylor A."/>
            <person name="Grigoriev I.V."/>
            <person name="Nagy L.G."/>
            <person name="Martin F."/>
            <person name="Kauserud H."/>
        </authorList>
    </citation>
    <scope>NUCLEOTIDE SEQUENCE</scope>
    <source>
        <strain evidence="2">CBHHK200</strain>
    </source>
</reference>
<proteinExistence type="predicted"/>
<evidence type="ECO:0000313" key="3">
    <source>
        <dbReference type="Proteomes" id="UP001218188"/>
    </source>
</evidence>
<evidence type="ECO:0000313" key="2">
    <source>
        <dbReference type="EMBL" id="KAJ7022957.1"/>
    </source>
</evidence>
<sequence length="265" mass="29320">MSYVVDAGLFNWDCSALVTEVTTACTELLFYGIHVVLFVLAMYILARRRTAGKKVLLIHTVVMALFGTTQVVIGVIEVVVAVRTVQVDVQGGIPYQLSTASRTLNIVQSVIFWLNNLVSDSLLLYRCFMIWGSRWPPVVLPGILIVATCVEGCVWYGFNDGLGEVARVPFLLAAVTNLHQQISATLISKDQRVEFDLRGASHHQDDTSWYTPGTALLPAHYRSNLSPERVSADDFRQVGRFSLPSAPIASYHSHLDVLTKPINTK</sequence>
<feature type="transmembrane region" description="Helical" evidence="1">
    <location>
        <begin position="28"/>
        <end position="46"/>
    </location>
</feature>
<dbReference type="AlphaFoldDB" id="A0AAD6WRU5"/>
<dbReference type="Proteomes" id="UP001218188">
    <property type="component" value="Unassembled WGS sequence"/>
</dbReference>
<gene>
    <name evidence="2" type="ORF">C8F04DRAFT_1306994</name>
</gene>